<accession>A0ACC4C5B8</accession>
<dbReference type="EMBL" id="RCHU02000006">
    <property type="protein sequence ID" value="KAL3586257.1"/>
    <property type="molecule type" value="Genomic_DNA"/>
</dbReference>
<dbReference type="Proteomes" id="UP000309997">
    <property type="component" value="Unassembled WGS sequence"/>
</dbReference>
<protein>
    <submittedName>
        <fullName evidence="1">Uncharacterized protein</fullName>
    </submittedName>
</protein>
<sequence length="105" mass="11733">MQRNSRLKLLMQRGSLLLKEKGLLCRGEFVGGAASLTVRIQRQLLEDEASAEGMTGTVVEKKQPVAEQKTGVCRQLMKTKMLLMLCRDEVTMVFLVQSCSSVMIQ</sequence>
<evidence type="ECO:0000313" key="2">
    <source>
        <dbReference type="Proteomes" id="UP000309997"/>
    </source>
</evidence>
<proteinExistence type="predicted"/>
<evidence type="ECO:0000313" key="1">
    <source>
        <dbReference type="EMBL" id="KAL3586257.1"/>
    </source>
</evidence>
<gene>
    <name evidence="1" type="ORF">D5086_013124</name>
</gene>
<keyword evidence="2" id="KW-1185">Reference proteome</keyword>
<organism evidence="1 2">
    <name type="scientific">Populus alba</name>
    <name type="common">White poplar</name>
    <dbReference type="NCBI Taxonomy" id="43335"/>
    <lineage>
        <taxon>Eukaryota</taxon>
        <taxon>Viridiplantae</taxon>
        <taxon>Streptophyta</taxon>
        <taxon>Embryophyta</taxon>
        <taxon>Tracheophyta</taxon>
        <taxon>Spermatophyta</taxon>
        <taxon>Magnoliopsida</taxon>
        <taxon>eudicotyledons</taxon>
        <taxon>Gunneridae</taxon>
        <taxon>Pentapetalae</taxon>
        <taxon>rosids</taxon>
        <taxon>fabids</taxon>
        <taxon>Malpighiales</taxon>
        <taxon>Salicaceae</taxon>
        <taxon>Saliceae</taxon>
        <taxon>Populus</taxon>
    </lineage>
</organism>
<name>A0ACC4C5B8_POPAL</name>
<reference evidence="1 2" key="1">
    <citation type="journal article" date="2024" name="Plant Biotechnol. J.">
        <title>Genome and CRISPR/Cas9 system of a widespread forest tree (Populus alba) in the world.</title>
        <authorList>
            <person name="Liu Y.J."/>
            <person name="Jiang P.F."/>
            <person name="Han X.M."/>
            <person name="Li X.Y."/>
            <person name="Wang H.M."/>
            <person name="Wang Y.J."/>
            <person name="Wang X.X."/>
            <person name="Zeng Q.Y."/>
        </authorList>
    </citation>
    <scope>NUCLEOTIDE SEQUENCE [LARGE SCALE GENOMIC DNA]</scope>
    <source>
        <strain evidence="2">cv. PAL-ZL1</strain>
    </source>
</reference>
<comment type="caution">
    <text evidence="1">The sequence shown here is derived from an EMBL/GenBank/DDBJ whole genome shotgun (WGS) entry which is preliminary data.</text>
</comment>